<dbReference type="EMBL" id="JARBHB010000008">
    <property type="protein sequence ID" value="KAJ8878035.1"/>
    <property type="molecule type" value="Genomic_DNA"/>
</dbReference>
<organism evidence="2 3">
    <name type="scientific">Dryococelus australis</name>
    <dbReference type="NCBI Taxonomy" id="614101"/>
    <lineage>
        <taxon>Eukaryota</taxon>
        <taxon>Metazoa</taxon>
        <taxon>Ecdysozoa</taxon>
        <taxon>Arthropoda</taxon>
        <taxon>Hexapoda</taxon>
        <taxon>Insecta</taxon>
        <taxon>Pterygota</taxon>
        <taxon>Neoptera</taxon>
        <taxon>Polyneoptera</taxon>
        <taxon>Phasmatodea</taxon>
        <taxon>Verophasmatodea</taxon>
        <taxon>Anareolatae</taxon>
        <taxon>Phasmatidae</taxon>
        <taxon>Eurycanthinae</taxon>
        <taxon>Dryococelus</taxon>
    </lineage>
</organism>
<evidence type="ECO:0000313" key="2">
    <source>
        <dbReference type="EMBL" id="KAJ8878035.1"/>
    </source>
</evidence>
<accession>A0ABQ9H190</accession>
<keyword evidence="3" id="KW-1185">Reference proteome</keyword>
<evidence type="ECO:0000256" key="1">
    <source>
        <dbReference type="SAM" id="MobiDB-lite"/>
    </source>
</evidence>
<feature type="compositionally biased region" description="Polar residues" evidence="1">
    <location>
        <begin position="311"/>
        <end position="331"/>
    </location>
</feature>
<reference evidence="2 3" key="1">
    <citation type="submission" date="2023-02" db="EMBL/GenBank/DDBJ databases">
        <title>LHISI_Scaffold_Assembly.</title>
        <authorList>
            <person name="Stuart O.P."/>
            <person name="Cleave R."/>
            <person name="Magrath M.J.L."/>
            <person name="Mikheyev A.S."/>
        </authorList>
    </citation>
    <scope>NUCLEOTIDE SEQUENCE [LARGE SCALE GENOMIC DNA]</scope>
    <source>
        <strain evidence="2">Daus_M_001</strain>
        <tissue evidence="2">Leg muscle</tissue>
    </source>
</reference>
<proteinExistence type="predicted"/>
<sequence>MQLYTRPFLGKAPGLDLFLKCIVNQYTPSVRSMTSRQRELQERTTDRPWFYLIPMVLVIWLEIDCSTSNGERLSVEHRHPHTRQNTEAVTQGKTSHQLQVGCDPEVAVDTLTSRHVRPAFKSVVIDGTKTQNGYVNRSEVVQRFLSCVPTGSVTLWKRPLCLSDPSKLDIHTQAGLFCQLPLRQPQHSRLFDMAKRNEVTMVQSPEMRDLYSQELRGLVTAWQPGVVPRQAEKGRGEDCRAGQSRDCLESLWAVPAASAAAPAIGFIRRDVDLRPTLLTGTGEPRGASDLSTQSFSPVYLATEYFSVATQTQGSFREPRTANQRKGTSTSREPSRDFAWAAVAERLHCSPPTKENQVRSPAGSLPDFAIGNRAGRWRWFADFLGDLPFLPPLHSGAAPLSPNFTLNGSQDLVVKSSPDLLTLINSVAEFTHRWRDLKKEMRYRIPEITVTVIIKLLTVTIDKLADTTEQGLRTILFAVSESFDTSSVYKKVLYLSTFAHYGLENSSLAQQYSAIPVPAFFWNMSWRSSRSMLVLAKCVKTATFKLDLRLRDEGAVRWSKLWRQYDETWMSSPQVTNSRRTALANVAKDDELTLYCKETS</sequence>
<dbReference type="Proteomes" id="UP001159363">
    <property type="component" value="Chromosome 7"/>
</dbReference>
<feature type="region of interest" description="Disordered" evidence="1">
    <location>
        <begin position="311"/>
        <end position="335"/>
    </location>
</feature>
<name>A0ABQ9H190_9NEOP</name>
<gene>
    <name evidence="2" type="ORF">PR048_022498</name>
</gene>
<evidence type="ECO:0000313" key="3">
    <source>
        <dbReference type="Proteomes" id="UP001159363"/>
    </source>
</evidence>
<comment type="caution">
    <text evidence="2">The sequence shown here is derived from an EMBL/GenBank/DDBJ whole genome shotgun (WGS) entry which is preliminary data.</text>
</comment>
<protein>
    <submittedName>
        <fullName evidence="2">Uncharacterized protein</fullName>
    </submittedName>
</protein>